<evidence type="ECO:0000313" key="2">
    <source>
        <dbReference type="EMBL" id="GBN67211.1"/>
    </source>
</evidence>
<accession>A0A4Y2QV70</accession>
<organism evidence="2 3">
    <name type="scientific">Araneus ventricosus</name>
    <name type="common">Orbweaver spider</name>
    <name type="synonym">Epeira ventricosa</name>
    <dbReference type="NCBI Taxonomy" id="182803"/>
    <lineage>
        <taxon>Eukaryota</taxon>
        <taxon>Metazoa</taxon>
        <taxon>Ecdysozoa</taxon>
        <taxon>Arthropoda</taxon>
        <taxon>Chelicerata</taxon>
        <taxon>Arachnida</taxon>
        <taxon>Araneae</taxon>
        <taxon>Araneomorphae</taxon>
        <taxon>Entelegynae</taxon>
        <taxon>Araneoidea</taxon>
        <taxon>Araneidae</taxon>
        <taxon>Araneus</taxon>
    </lineage>
</organism>
<sequence length="154" mass="17750">MLETRFHQRSALYVGLLYFKSYVGGQTFFRWSAVEVWREVPAQVLSSSSDHGSKLRGPSQNSPRVASKRDVNITQMTQLVGILYEAESEIPLLEIVTALFLEWRRNGANEDLTPQDIMAMHLQYRRVTCGREVFHAQQVIMNELADAMLCWTRQ</sequence>
<protein>
    <submittedName>
        <fullName evidence="2">Uncharacterized protein</fullName>
    </submittedName>
</protein>
<feature type="region of interest" description="Disordered" evidence="1">
    <location>
        <begin position="47"/>
        <end position="67"/>
    </location>
</feature>
<gene>
    <name evidence="2" type="ORF">AVEN_249524_1</name>
</gene>
<comment type="caution">
    <text evidence="2">The sequence shown here is derived from an EMBL/GenBank/DDBJ whole genome shotgun (WGS) entry which is preliminary data.</text>
</comment>
<evidence type="ECO:0000313" key="3">
    <source>
        <dbReference type="Proteomes" id="UP000499080"/>
    </source>
</evidence>
<name>A0A4Y2QV70_ARAVE</name>
<feature type="non-terminal residue" evidence="2">
    <location>
        <position position="154"/>
    </location>
</feature>
<proteinExistence type="predicted"/>
<keyword evidence="3" id="KW-1185">Reference proteome</keyword>
<dbReference type="Proteomes" id="UP000499080">
    <property type="component" value="Unassembled WGS sequence"/>
</dbReference>
<reference evidence="2 3" key="1">
    <citation type="journal article" date="2019" name="Sci. Rep.">
        <title>Orb-weaving spider Araneus ventricosus genome elucidates the spidroin gene catalogue.</title>
        <authorList>
            <person name="Kono N."/>
            <person name="Nakamura H."/>
            <person name="Ohtoshi R."/>
            <person name="Moran D.A.P."/>
            <person name="Shinohara A."/>
            <person name="Yoshida Y."/>
            <person name="Fujiwara M."/>
            <person name="Mori M."/>
            <person name="Tomita M."/>
            <person name="Arakawa K."/>
        </authorList>
    </citation>
    <scope>NUCLEOTIDE SEQUENCE [LARGE SCALE GENOMIC DNA]</scope>
</reference>
<evidence type="ECO:0000256" key="1">
    <source>
        <dbReference type="SAM" id="MobiDB-lite"/>
    </source>
</evidence>
<dbReference type="AlphaFoldDB" id="A0A4Y2QV70"/>
<dbReference type="EMBL" id="BGPR01140772">
    <property type="protein sequence ID" value="GBN67211.1"/>
    <property type="molecule type" value="Genomic_DNA"/>
</dbReference>